<dbReference type="EC" id="6.5.1.1" evidence="2"/>
<proteinExistence type="inferred from homology"/>
<dbReference type="PROSITE" id="PS50160">
    <property type="entry name" value="DNA_LIGASE_A3"/>
    <property type="match status" value="1"/>
</dbReference>
<dbReference type="Proteomes" id="UP000756387">
    <property type="component" value="Unassembled WGS sequence"/>
</dbReference>
<dbReference type="InterPro" id="IPR014146">
    <property type="entry name" value="LigD_ligase_dom"/>
</dbReference>
<dbReference type="Pfam" id="PF01068">
    <property type="entry name" value="DNA_ligase_A_M"/>
    <property type="match status" value="1"/>
</dbReference>
<dbReference type="EMBL" id="JADCSA010000003">
    <property type="protein sequence ID" value="MBE7323806.1"/>
    <property type="molecule type" value="Genomic_DNA"/>
</dbReference>
<keyword evidence="7" id="KW-1185">Reference proteome</keyword>
<evidence type="ECO:0000256" key="4">
    <source>
        <dbReference type="ARBA" id="ARBA00034003"/>
    </source>
</evidence>
<organism evidence="6 7">
    <name type="scientific">Nocardioides malaquae</name>
    <dbReference type="NCBI Taxonomy" id="2773426"/>
    <lineage>
        <taxon>Bacteria</taxon>
        <taxon>Bacillati</taxon>
        <taxon>Actinomycetota</taxon>
        <taxon>Actinomycetes</taxon>
        <taxon>Propionibacteriales</taxon>
        <taxon>Nocardioidaceae</taxon>
        <taxon>Nocardioides</taxon>
    </lineage>
</organism>
<dbReference type="Gene3D" id="3.30.470.30">
    <property type="entry name" value="DNA ligase/mRNA capping enzyme"/>
    <property type="match status" value="1"/>
</dbReference>
<keyword evidence="3 6" id="KW-0436">Ligase</keyword>
<dbReference type="CDD" id="cd07971">
    <property type="entry name" value="OBF_DNA_ligase_LigD"/>
    <property type="match status" value="1"/>
</dbReference>
<dbReference type="InterPro" id="IPR012309">
    <property type="entry name" value="DNA_ligase_ATP-dep_C"/>
</dbReference>
<dbReference type="InterPro" id="IPR012340">
    <property type="entry name" value="NA-bd_OB-fold"/>
</dbReference>
<dbReference type="RefSeq" id="WP_193637139.1">
    <property type="nucleotide sequence ID" value="NZ_JADCSA010000003.1"/>
</dbReference>
<evidence type="ECO:0000259" key="5">
    <source>
        <dbReference type="PROSITE" id="PS50160"/>
    </source>
</evidence>
<comment type="catalytic activity">
    <reaction evidence="4">
        <text>ATP + (deoxyribonucleotide)n-3'-hydroxyl + 5'-phospho-(deoxyribonucleotide)m = (deoxyribonucleotide)n+m + AMP + diphosphate.</text>
        <dbReference type="EC" id="6.5.1.1"/>
    </reaction>
</comment>
<feature type="domain" description="ATP-dependent DNA ligase family profile" evidence="5">
    <location>
        <begin position="95"/>
        <end position="242"/>
    </location>
</feature>
<evidence type="ECO:0000313" key="7">
    <source>
        <dbReference type="Proteomes" id="UP000756387"/>
    </source>
</evidence>
<dbReference type="InterPro" id="IPR012310">
    <property type="entry name" value="DNA_ligase_ATP-dep_cent"/>
</dbReference>
<dbReference type="PANTHER" id="PTHR45674">
    <property type="entry name" value="DNA LIGASE 1/3 FAMILY MEMBER"/>
    <property type="match status" value="1"/>
</dbReference>
<comment type="similarity">
    <text evidence="1">Belongs to the ATP-dependent DNA ligase family.</text>
</comment>
<evidence type="ECO:0000256" key="1">
    <source>
        <dbReference type="ARBA" id="ARBA00007572"/>
    </source>
</evidence>
<accession>A0ABR9RQG0</accession>
<dbReference type="SUPFAM" id="SSF56091">
    <property type="entry name" value="DNA ligase/mRNA capping enzyme, catalytic domain"/>
    <property type="match status" value="1"/>
</dbReference>
<evidence type="ECO:0000313" key="6">
    <source>
        <dbReference type="EMBL" id="MBE7323806.1"/>
    </source>
</evidence>
<dbReference type="Gene3D" id="3.30.1490.70">
    <property type="match status" value="1"/>
</dbReference>
<sequence length="313" mass="33560">MRPMLATRGDHVPTGPGWAHEVKWDGMRLVVEVTGTRARLTSRNGNDVTRTFPELAHLDVPDLVLDAEAVAFADGRPSFGALATRLQRSGRGARIAAEAVPVTLLVFDLLVLEGRDLTAEPLSTRRALLEGLGLGDDLLQVPPVYDDGPMLLEATKAQGLEGIVSKRLSSRYASGVRSPHWLKFAHRPRTSWVVGGWRPETGSAHRLGAVLLGEPTEAGLRFRGRVGSGLTGRVAAELKARLEPLAADESPFDEAVPRLDATGTSWVRPEVVVDVESLGFAANGRLRQPSFQGVRSDLTPADLLGVDQAGGAR</sequence>
<evidence type="ECO:0000256" key="2">
    <source>
        <dbReference type="ARBA" id="ARBA00012727"/>
    </source>
</evidence>
<evidence type="ECO:0000256" key="3">
    <source>
        <dbReference type="ARBA" id="ARBA00022598"/>
    </source>
</evidence>
<dbReference type="InterPro" id="IPR050191">
    <property type="entry name" value="ATP-dep_DNA_ligase"/>
</dbReference>
<dbReference type="NCBIfam" id="TIGR02779">
    <property type="entry name" value="NHEJ_ligase_lig"/>
    <property type="match status" value="1"/>
</dbReference>
<reference evidence="6 7" key="1">
    <citation type="submission" date="2020-10" db="EMBL/GenBank/DDBJ databases">
        <title>Nocardioides sp. isolated from sludge.</title>
        <authorList>
            <person name="Zhang X."/>
        </authorList>
    </citation>
    <scope>NUCLEOTIDE SEQUENCE [LARGE SCALE GENOMIC DNA]</scope>
    <source>
        <strain evidence="6 7">Y6</strain>
    </source>
</reference>
<dbReference type="Pfam" id="PF04679">
    <property type="entry name" value="DNA_ligase_A_C"/>
    <property type="match status" value="1"/>
</dbReference>
<dbReference type="PANTHER" id="PTHR45674:SF4">
    <property type="entry name" value="DNA LIGASE 1"/>
    <property type="match status" value="1"/>
</dbReference>
<dbReference type="CDD" id="cd07906">
    <property type="entry name" value="Adenylation_DNA_ligase_LigD_LigC"/>
    <property type="match status" value="1"/>
</dbReference>
<gene>
    <name evidence="6" type="primary">ligD</name>
    <name evidence="6" type="ORF">IEQ44_03980</name>
</gene>
<name>A0ABR9RQG0_9ACTN</name>
<dbReference type="Gene3D" id="2.40.50.140">
    <property type="entry name" value="Nucleic acid-binding proteins"/>
    <property type="match status" value="1"/>
</dbReference>
<dbReference type="GO" id="GO:0016874">
    <property type="term" value="F:ligase activity"/>
    <property type="evidence" value="ECO:0007669"/>
    <property type="project" value="UniProtKB-KW"/>
</dbReference>
<dbReference type="SUPFAM" id="SSF50249">
    <property type="entry name" value="Nucleic acid-binding proteins"/>
    <property type="match status" value="1"/>
</dbReference>
<comment type="caution">
    <text evidence="6">The sequence shown here is derived from an EMBL/GenBank/DDBJ whole genome shotgun (WGS) entry which is preliminary data.</text>
</comment>
<protein>
    <recommendedName>
        <fullName evidence="2">DNA ligase (ATP)</fullName>
        <ecNumber evidence="2">6.5.1.1</ecNumber>
    </recommendedName>
</protein>